<keyword evidence="2" id="KW-1133">Transmembrane helix</keyword>
<evidence type="ECO:0000256" key="2">
    <source>
        <dbReference type="SAM" id="Phobius"/>
    </source>
</evidence>
<keyword evidence="2" id="KW-0812">Transmembrane</keyword>
<dbReference type="KEGG" id="rpod:E0E05_11845"/>
<sequence>MSLALGAFAVALIAWWFATGAVIVAARRNVGHPLYLLVPAAALAVAGLVLALVTAGSSSVVAVYGAFFAALAIWAFHEITFLTGHVAGPRRTALPAGVTGAARFRLAYAAVRDHEFVLFATGVVLIALLAGAVNPFAWAIYALMWVMRLLTKFNVFLGAPNAVSEILPERMAYLTSYFRTDRVHPFFIVSVTAITCLFTICVYMAATADAPGMVTGWSLMATFAFLGLIEHLFLVLPVRDAALWGWATGRSGGGFVKRQAQVAPEPETASNKDVRADKRAAPVMS</sequence>
<feature type="transmembrane region" description="Helical" evidence="2">
    <location>
        <begin position="116"/>
        <end position="143"/>
    </location>
</feature>
<feature type="transmembrane region" description="Helical" evidence="2">
    <location>
        <begin position="217"/>
        <end position="236"/>
    </location>
</feature>
<gene>
    <name evidence="3" type="ORF">E0E05_11845</name>
</gene>
<dbReference type="InterPro" id="IPR017496">
    <property type="entry name" value="Photo_alph_chp2"/>
</dbReference>
<accession>A0A4V1A434</accession>
<reference evidence="3 4" key="1">
    <citation type="journal article" date="2017" name="Int. J. Syst. Evol. Microbiol.">
        <title>Roseitalea porphyridii gen. nov., sp. nov., isolated from a red alga, and reclassification of Hoeflea suaedae Chung et al. 2013 as Pseudohoeflea suaedae gen. nov., comb. nov.</title>
        <authorList>
            <person name="Hyeon J.W."/>
            <person name="Jeong S.E."/>
            <person name="Baek K."/>
            <person name="Jeon C.O."/>
        </authorList>
    </citation>
    <scope>NUCLEOTIDE SEQUENCE [LARGE SCALE GENOMIC DNA]</scope>
    <source>
        <strain evidence="3 4">MA7-20</strain>
    </source>
</reference>
<feature type="compositionally biased region" description="Basic and acidic residues" evidence="1">
    <location>
        <begin position="270"/>
        <end position="285"/>
    </location>
</feature>
<proteinExistence type="predicted"/>
<dbReference type="EMBL" id="CP036532">
    <property type="protein sequence ID" value="QBK31228.1"/>
    <property type="molecule type" value="Genomic_DNA"/>
</dbReference>
<dbReference type="OrthoDB" id="152369at2"/>
<dbReference type="Proteomes" id="UP000293719">
    <property type="component" value="Chromosome"/>
</dbReference>
<dbReference type="Pfam" id="PF12291">
    <property type="entry name" value="DUF3623"/>
    <property type="match status" value="1"/>
</dbReference>
<feature type="transmembrane region" description="Helical" evidence="2">
    <location>
        <begin position="186"/>
        <end position="205"/>
    </location>
</feature>
<evidence type="ECO:0000256" key="1">
    <source>
        <dbReference type="SAM" id="MobiDB-lite"/>
    </source>
</evidence>
<evidence type="ECO:0000313" key="4">
    <source>
        <dbReference type="Proteomes" id="UP000293719"/>
    </source>
</evidence>
<dbReference type="RefSeq" id="WP_131616898.1">
    <property type="nucleotide sequence ID" value="NZ_CP036532.1"/>
</dbReference>
<organism evidence="3 4">
    <name type="scientific">Roseitalea porphyridii</name>
    <dbReference type="NCBI Taxonomy" id="1852022"/>
    <lineage>
        <taxon>Bacteria</taxon>
        <taxon>Pseudomonadati</taxon>
        <taxon>Pseudomonadota</taxon>
        <taxon>Alphaproteobacteria</taxon>
        <taxon>Hyphomicrobiales</taxon>
        <taxon>Ahrensiaceae</taxon>
        <taxon>Roseitalea</taxon>
    </lineage>
</organism>
<name>A0A4V1A434_9HYPH</name>
<protein>
    <submittedName>
        <fullName evidence="3">DUF3623 family protein</fullName>
    </submittedName>
</protein>
<feature type="region of interest" description="Disordered" evidence="1">
    <location>
        <begin position="257"/>
        <end position="285"/>
    </location>
</feature>
<evidence type="ECO:0000313" key="3">
    <source>
        <dbReference type="EMBL" id="QBK31228.1"/>
    </source>
</evidence>
<dbReference type="NCBIfam" id="TIGR03055">
    <property type="entry name" value="photo_alph_chp2"/>
    <property type="match status" value="1"/>
</dbReference>
<dbReference type="GeneID" id="90767991"/>
<feature type="transmembrane region" description="Helical" evidence="2">
    <location>
        <begin position="36"/>
        <end position="53"/>
    </location>
</feature>
<keyword evidence="2" id="KW-0472">Membrane</keyword>
<dbReference type="AlphaFoldDB" id="A0A4V1A434"/>
<keyword evidence="4" id="KW-1185">Reference proteome</keyword>
<feature type="transmembrane region" description="Helical" evidence="2">
    <location>
        <begin position="60"/>
        <end position="77"/>
    </location>
</feature>